<evidence type="ECO:0000256" key="1">
    <source>
        <dbReference type="ARBA" id="ARBA00004123"/>
    </source>
</evidence>
<feature type="domain" description="HMG box" evidence="11">
    <location>
        <begin position="47"/>
        <end position="118"/>
    </location>
</feature>
<dbReference type="InterPro" id="IPR009071">
    <property type="entry name" value="HMG_box_dom"/>
</dbReference>
<keyword evidence="3" id="KW-0879">Wnt signaling pathway</keyword>
<proteinExistence type="inferred from homology"/>
<dbReference type="Ensembl" id="ENSAOCT00000040226.1">
    <property type="protein sequence ID" value="ENSAOCP00000055446.1"/>
    <property type="gene ID" value="ENSAOCG00000027000.1"/>
</dbReference>
<dbReference type="InterPro" id="IPR024940">
    <property type="entry name" value="TCF/LEF"/>
</dbReference>
<dbReference type="SUPFAM" id="SSF47095">
    <property type="entry name" value="HMG-box"/>
    <property type="match status" value="1"/>
</dbReference>
<evidence type="ECO:0000256" key="10">
    <source>
        <dbReference type="SAM" id="MobiDB-lite"/>
    </source>
</evidence>
<comment type="similarity">
    <text evidence="2">Belongs to the TCF/LEF family.</text>
</comment>
<comment type="subcellular location">
    <subcellularLocation>
        <location evidence="1">Nucleus</location>
    </subcellularLocation>
</comment>
<dbReference type="PROSITE" id="PS50118">
    <property type="entry name" value="HMG_BOX_2"/>
    <property type="match status" value="1"/>
</dbReference>
<dbReference type="PANTHER" id="PTHR10373">
    <property type="entry name" value="TRANSCRIPTION FACTOR 7 FAMILY MEMBER"/>
    <property type="match status" value="1"/>
</dbReference>
<dbReference type="InterPro" id="IPR036910">
    <property type="entry name" value="HMG_box_dom_sf"/>
</dbReference>
<dbReference type="GO" id="GO:0071664">
    <property type="term" value="C:catenin-TCF7L2 complex"/>
    <property type="evidence" value="ECO:0007669"/>
    <property type="project" value="TreeGrafter"/>
</dbReference>
<dbReference type="GeneTree" id="ENSGT00940000157038"/>
<evidence type="ECO:0000313" key="12">
    <source>
        <dbReference type="Ensembl" id="ENSAOCP00000055446.1"/>
    </source>
</evidence>
<evidence type="ECO:0000256" key="8">
    <source>
        <dbReference type="ARBA" id="ARBA00023242"/>
    </source>
</evidence>
<reference evidence="12" key="3">
    <citation type="submission" date="2025-09" db="UniProtKB">
        <authorList>
            <consortium name="Ensembl"/>
        </authorList>
    </citation>
    <scope>IDENTIFICATION</scope>
</reference>
<evidence type="ECO:0000256" key="9">
    <source>
        <dbReference type="PROSITE-ProRule" id="PRU00267"/>
    </source>
</evidence>
<evidence type="ECO:0000313" key="13">
    <source>
        <dbReference type="Proteomes" id="UP001501940"/>
    </source>
</evidence>
<keyword evidence="13" id="KW-1185">Reference proteome</keyword>
<evidence type="ECO:0000256" key="7">
    <source>
        <dbReference type="ARBA" id="ARBA00023163"/>
    </source>
</evidence>
<dbReference type="GO" id="GO:0000785">
    <property type="term" value="C:chromatin"/>
    <property type="evidence" value="ECO:0007669"/>
    <property type="project" value="TreeGrafter"/>
</dbReference>
<evidence type="ECO:0000259" key="11">
    <source>
        <dbReference type="PROSITE" id="PS50118"/>
    </source>
</evidence>
<evidence type="ECO:0000256" key="3">
    <source>
        <dbReference type="ARBA" id="ARBA00022687"/>
    </source>
</evidence>
<dbReference type="SMART" id="SM00398">
    <property type="entry name" value="HMG"/>
    <property type="match status" value="1"/>
</dbReference>
<dbReference type="AlphaFoldDB" id="A0AAQ5YU31"/>
<evidence type="ECO:0000256" key="2">
    <source>
        <dbReference type="ARBA" id="ARBA00006569"/>
    </source>
</evidence>
<feature type="region of interest" description="Disordered" evidence="10">
    <location>
        <begin position="146"/>
        <end position="200"/>
    </location>
</feature>
<evidence type="ECO:0000256" key="5">
    <source>
        <dbReference type="ARBA" id="ARBA00023125"/>
    </source>
</evidence>
<keyword evidence="4" id="KW-0805">Transcription regulation</keyword>
<sequence>HIRVLPSYWVYFQSSRSLKSIEENVPWRNRLMSDVQQDKEDEKKPHIKKPLNAFMLYMREERPKVVAQCKRRSRVVELLTFSSLSPQWHSLSKEEQSKYYELARKERLVHSKLYPGWSARDNYVRKNKPTPTNTESGFHQLTSAVCSVQGKKKKRKRAKGEAHSRCLSPPNPAVAPPPHRRRPSWPRLLPPPTNPQLTVP</sequence>
<dbReference type="GO" id="GO:0000981">
    <property type="term" value="F:DNA-binding transcription factor activity, RNA polymerase II-specific"/>
    <property type="evidence" value="ECO:0007669"/>
    <property type="project" value="TreeGrafter"/>
</dbReference>
<protein>
    <recommendedName>
        <fullName evidence="11">HMG box domain-containing protein</fullName>
    </recommendedName>
</protein>
<evidence type="ECO:0000256" key="6">
    <source>
        <dbReference type="ARBA" id="ARBA00023159"/>
    </source>
</evidence>
<dbReference type="Gene3D" id="1.10.30.10">
    <property type="entry name" value="High mobility group box domain"/>
    <property type="match status" value="1"/>
</dbReference>
<reference evidence="12 13" key="1">
    <citation type="submission" date="2022-01" db="EMBL/GenBank/DDBJ databases">
        <title>A chromosome-scale genome assembly of the false clownfish, Amphiprion ocellaris.</title>
        <authorList>
            <person name="Ryu T."/>
        </authorList>
    </citation>
    <scope>NUCLEOTIDE SEQUENCE [LARGE SCALE GENOMIC DNA]</scope>
</reference>
<feature type="DNA-binding region" description="HMG box" evidence="9">
    <location>
        <begin position="47"/>
        <end position="118"/>
    </location>
</feature>
<dbReference type="FunFam" id="1.10.30.10:FF:000001">
    <property type="entry name" value="transcription factor 7 isoform X2"/>
    <property type="match status" value="1"/>
</dbReference>
<reference evidence="12" key="2">
    <citation type="submission" date="2025-08" db="UniProtKB">
        <authorList>
            <consortium name="Ensembl"/>
        </authorList>
    </citation>
    <scope>IDENTIFICATION</scope>
</reference>
<organism evidence="12 13">
    <name type="scientific">Amphiprion ocellaris</name>
    <name type="common">Clown anemonefish</name>
    <dbReference type="NCBI Taxonomy" id="80972"/>
    <lineage>
        <taxon>Eukaryota</taxon>
        <taxon>Metazoa</taxon>
        <taxon>Chordata</taxon>
        <taxon>Craniata</taxon>
        <taxon>Vertebrata</taxon>
        <taxon>Euteleostomi</taxon>
        <taxon>Actinopterygii</taxon>
        <taxon>Neopterygii</taxon>
        <taxon>Teleostei</taxon>
        <taxon>Neoteleostei</taxon>
        <taxon>Acanthomorphata</taxon>
        <taxon>Ovalentaria</taxon>
        <taxon>Pomacentridae</taxon>
        <taxon>Amphiprion</taxon>
    </lineage>
</organism>
<dbReference type="PANTHER" id="PTHR10373:SF32">
    <property type="entry name" value="TRANSCRIPTION FACTOR 7-LIKE 2"/>
    <property type="match status" value="1"/>
</dbReference>
<dbReference type="Proteomes" id="UP001501940">
    <property type="component" value="Chromosome 17"/>
</dbReference>
<accession>A0AAQ5YU31</accession>
<dbReference type="Pfam" id="PF00505">
    <property type="entry name" value="HMG_box"/>
    <property type="match status" value="1"/>
</dbReference>
<keyword evidence="8 9" id="KW-0539">Nucleus</keyword>
<dbReference type="GO" id="GO:0060070">
    <property type="term" value="P:canonical Wnt signaling pathway"/>
    <property type="evidence" value="ECO:0007669"/>
    <property type="project" value="TreeGrafter"/>
</dbReference>
<dbReference type="GO" id="GO:1990907">
    <property type="term" value="C:beta-catenin-TCF complex"/>
    <property type="evidence" value="ECO:0007669"/>
    <property type="project" value="TreeGrafter"/>
</dbReference>
<keyword evidence="7" id="KW-0804">Transcription</keyword>
<evidence type="ECO:0000256" key="4">
    <source>
        <dbReference type="ARBA" id="ARBA00023015"/>
    </source>
</evidence>
<dbReference type="GO" id="GO:0000978">
    <property type="term" value="F:RNA polymerase II cis-regulatory region sequence-specific DNA binding"/>
    <property type="evidence" value="ECO:0007669"/>
    <property type="project" value="TreeGrafter"/>
</dbReference>
<keyword evidence="5 9" id="KW-0238">DNA-binding</keyword>
<keyword evidence="6" id="KW-0010">Activator</keyword>
<name>A0AAQ5YU31_AMPOC</name>